<feature type="region of interest" description="Disordered" evidence="6">
    <location>
        <begin position="1"/>
        <end position="23"/>
    </location>
</feature>
<feature type="transmembrane region" description="Helical" evidence="7">
    <location>
        <begin position="66"/>
        <end position="85"/>
    </location>
</feature>
<comment type="subcellular location">
    <subcellularLocation>
        <location evidence="1">Cell membrane</location>
        <topology evidence="1">Multi-pass membrane protein</topology>
    </subcellularLocation>
</comment>
<sequence length="338" mass="35094">MKSTSLQAEPQTGKDGDGKRSPSAGRGALSRLLRQYGGIVCGLIALCVLFALLSSNFLALNNLLNIVMQVSIIAILGFGMTYVLLLGDIDLSVGAVMALVGGIAAFAMQHGLHPALAVLAAMLAGLVLGWINGALSAMLTIPSFIVTVATMGVFRGFAYITSNGLPISVDDDRFAALGNGTLLGIAFPIWVLAALLLINHFVLSRTVFGRKAYLAGGNREAALYSGINVSRLRIGIFMISGLMASIGGVLMTSRLYSAQPNAGMGYELDAIAAAVLGGTSLSGGYGTIMGTLIGALIIGVINNGMNLLSVPYFYQLIVKGVVILVAVCIDVQTKKRHA</sequence>
<dbReference type="Proteomes" id="UP000183487">
    <property type="component" value="Unassembled WGS sequence"/>
</dbReference>
<feature type="transmembrane region" description="Helical" evidence="7">
    <location>
        <begin position="174"/>
        <end position="198"/>
    </location>
</feature>
<proteinExistence type="predicted"/>
<gene>
    <name evidence="8" type="ORF">SAMN05443245_7237</name>
</gene>
<keyword evidence="3 7" id="KW-0812">Transmembrane</keyword>
<feature type="transmembrane region" description="Helical" evidence="7">
    <location>
        <begin position="91"/>
        <end position="108"/>
    </location>
</feature>
<evidence type="ECO:0000256" key="4">
    <source>
        <dbReference type="ARBA" id="ARBA00022989"/>
    </source>
</evidence>
<name>A0A1H1JRG9_9BURK</name>
<accession>A0A1H1JRG9</accession>
<evidence type="ECO:0000256" key="5">
    <source>
        <dbReference type="ARBA" id="ARBA00023136"/>
    </source>
</evidence>
<dbReference type="RefSeq" id="WP_074773035.1">
    <property type="nucleotide sequence ID" value="NZ_FNKP01000003.1"/>
</dbReference>
<organism evidence="8 9">
    <name type="scientific">Paraburkholderia fungorum</name>
    <dbReference type="NCBI Taxonomy" id="134537"/>
    <lineage>
        <taxon>Bacteria</taxon>
        <taxon>Pseudomonadati</taxon>
        <taxon>Pseudomonadota</taxon>
        <taxon>Betaproteobacteria</taxon>
        <taxon>Burkholderiales</taxon>
        <taxon>Burkholderiaceae</taxon>
        <taxon>Paraburkholderia</taxon>
    </lineage>
</organism>
<dbReference type="CDD" id="cd06579">
    <property type="entry name" value="TM_PBP1_transp_AraH_like"/>
    <property type="match status" value="1"/>
</dbReference>
<dbReference type="AlphaFoldDB" id="A0A1H1JRG9"/>
<evidence type="ECO:0000256" key="2">
    <source>
        <dbReference type="ARBA" id="ARBA00022475"/>
    </source>
</evidence>
<evidence type="ECO:0000256" key="6">
    <source>
        <dbReference type="SAM" id="MobiDB-lite"/>
    </source>
</evidence>
<evidence type="ECO:0000313" key="9">
    <source>
        <dbReference type="Proteomes" id="UP000183487"/>
    </source>
</evidence>
<feature type="transmembrane region" description="Helical" evidence="7">
    <location>
        <begin position="115"/>
        <end position="135"/>
    </location>
</feature>
<dbReference type="EMBL" id="FNKP01000003">
    <property type="protein sequence ID" value="SDR52611.1"/>
    <property type="molecule type" value="Genomic_DNA"/>
</dbReference>
<dbReference type="OrthoDB" id="9799990at2"/>
<keyword evidence="5 7" id="KW-0472">Membrane</keyword>
<feature type="transmembrane region" description="Helical" evidence="7">
    <location>
        <begin position="268"/>
        <end position="301"/>
    </location>
</feature>
<feature type="transmembrane region" description="Helical" evidence="7">
    <location>
        <begin position="36"/>
        <end position="59"/>
    </location>
</feature>
<dbReference type="InterPro" id="IPR001851">
    <property type="entry name" value="ABC_transp_permease"/>
</dbReference>
<dbReference type="Pfam" id="PF02653">
    <property type="entry name" value="BPD_transp_2"/>
    <property type="match status" value="1"/>
</dbReference>
<dbReference type="GO" id="GO:0005886">
    <property type="term" value="C:plasma membrane"/>
    <property type="evidence" value="ECO:0007669"/>
    <property type="project" value="UniProtKB-SubCell"/>
</dbReference>
<keyword evidence="2" id="KW-1003">Cell membrane</keyword>
<feature type="transmembrane region" description="Helical" evidence="7">
    <location>
        <begin position="141"/>
        <end position="162"/>
    </location>
</feature>
<evidence type="ECO:0000256" key="1">
    <source>
        <dbReference type="ARBA" id="ARBA00004651"/>
    </source>
</evidence>
<evidence type="ECO:0000256" key="3">
    <source>
        <dbReference type="ARBA" id="ARBA00022692"/>
    </source>
</evidence>
<dbReference type="GO" id="GO:0022857">
    <property type="term" value="F:transmembrane transporter activity"/>
    <property type="evidence" value="ECO:0007669"/>
    <property type="project" value="InterPro"/>
</dbReference>
<evidence type="ECO:0000313" key="8">
    <source>
        <dbReference type="EMBL" id="SDR52611.1"/>
    </source>
</evidence>
<protein>
    <submittedName>
        <fullName evidence="8">Monosaccharide ABC transporter membrane protein, CUT2 family</fullName>
    </submittedName>
</protein>
<keyword evidence="9" id="KW-1185">Reference proteome</keyword>
<keyword evidence="4 7" id="KW-1133">Transmembrane helix</keyword>
<feature type="compositionally biased region" description="Polar residues" evidence="6">
    <location>
        <begin position="1"/>
        <end position="10"/>
    </location>
</feature>
<feature type="transmembrane region" description="Helical" evidence="7">
    <location>
        <begin position="313"/>
        <end position="331"/>
    </location>
</feature>
<evidence type="ECO:0000256" key="7">
    <source>
        <dbReference type="SAM" id="Phobius"/>
    </source>
</evidence>
<reference evidence="9" key="1">
    <citation type="submission" date="2016-10" db="EMBL/GenBank/DDBJ databases">
        <authorList>
            <person name="Varghese N."/>
            <person name="Submissions S."/>
        </authorList>
    </citation>
    <scope>NUCLEOTIDE SEQUENCE [LARGE SCALE GENOMIC DNA]</scope>
    <source>
        <strain evidence="9">GAS106B</strain>
    </source>
</reference>
<dbReference type="PANTHER" id="PTHR32196">
    <property type="entry name" value="ABC TRANSPORTER PERMEASE PROTEIN YPHD-RELATED-RELATED"/>
    <property type="match status" value="1"/>
</dbReference>
<feature type="transmembrane region" description="Helical" evidence="7">
    <location>
        <begin position="234"/>
        <end position="256"/>
    </location>
</feature>